<dbReference type="Proteomes" id="UP000307602">
    <property type="component" value="Unassembled WGS sequence"/>
</dbReference>
<comment type="caution">
    <text evidence="1">The sequence shown here is derived from an EMBL/GenBank/DDBJ whole genome shotgun (WGS) entry which is preliminary data.</text>
</comment>
<accession>A0A4S1DSR8</accession>
<evidence type="ECO:0000313" key="2">
    <source>
        <dbReference type="Proteomes" id="UP000307602"/>
    </source>
</evidence>
<sequence length="2076" mass="231175">MIHSIKTSKFSKVMASYLAIQLLITTVQPSNLFALTSGPSQPEFNSFTPIGTSDMVNLASGNFNYNIPIMDIGGYPLNLAYDSGVTMDQEASWTGLGWNLNVGQINRNVRGIPDDFKGDEMVYENNMKDNVTVGVHAGLDVQIMGFETGDAVKASASIGVDLKYNNYSGMSFTPSYGLSFDLANAVTVGMEVETSATEGATISPSVSGKVKLGDLGDGAINGSLNAGISYNSNRGLSSFTLSSSISQSFKIGERDTGNGTKENLYSSSGMAGGFGSVSFQNTTLTPRKRAAFKDIAGTVALSVGTSVWGFDIEGEISAMGAVQKIKDPIKTEKAYGYEFTGHATPDDILDYNREKDGLISKSTLALPTTNYTYDLYSVNGQGIAGMFRPFRSQIGQINDELVEDESDSFQLGLEVEAASSFHVGVNFTDAPSNSRTGIWNTKALNNFKQKREDTKSTDDSLDYEPVYFKYIGEPRVDKDQQLFEDLGGYAPVALEIGGSKKSFNKQAENQFRIKKYDNNGFPYYPETVSNGALPPITGKYKRKKREVRNQTVQKFSVSELRSLYPNTDYYNNRINDSAKSHHTAEIRVLKGDGSTYVFGETAYNTNKQEVTFTTDSNDFNCATGIVKYNAGPSGEDSENNKSGIDHFYNNVITPAYAHTYLLSTVLSSDYEDLEGDGPSDDDLGSYTNFEYYIPEETKGYNWRVPYKSDEASYNPGLNTHPNDQKGSYVYGEKEIKYIRKIETKTHVALFDLSPRKDAKGAKKRHSTGTEDEASMYKIEKIRLYSKPEAIAAKILDDDSENDLPITAIKTAHFVYDYSQCIGVENNFGETSELPHELSNEGGKLTLKKVFFTYRGSQMGKYTPYIFNYEGFNPDYNLKSYDVWGNYKPNTDGGCNTGDEITTPEFPFVQQEDRATQDLYASAWSLTSVNLPSGGRIELTYESDDYQYVQNRNTMQMFKVVGAGSANGNNGSVPNPEAEGNNKLYKFSGNNDAKYLYVKLPDESSVNIDFKAKYLKGIEDKPMYFRFLMNMTKDGAQSASSKDFDYVTGYFEMDEEVNVFQPNGTGPIYAAIPMKTTDVEGGAFGDNKQVNPISKAGWYFGRKHLNGWVYGLTPDAETQNIQDIAQNIISSFGAIKDIFSGPNKKLRSNEYLCAQRFIPEKSWIRLSTPKKYKLGGGTRIKKLVMKDQWDKMVGVPQDGRYDKEYGQTYDYTLADGSSSGVATYEPNMSKENPFVEPFYNIGERLIAPKEVSYVEKPFGEQFFPSAVVTYSRVTVSNLQRNDISKHATGKVVTEHFTSKDFPTIVDYTDIDSPGNFATNEGQFLQNIVKGLLGAPVEVKNEFTLSQGFVVHTNDMNGKMRMQKVFAENTDKPISMVEYKYATSADNEGVLDNKVITINRDGSINTDRQIGVDYDVVTDFRESYSESKTTGYKGNVVLMFIGVFPVIIPLAPPSRTKIENIAHSTITTKVIHTTAQLKEKVATDLGSRVSTINEAWDAETGQVLLTRTINEYNDEYYNFNFPAYWSYEGMGQASKNIGITGKLTKTGTVFKIEGTTKQDYLYPGDELLVQSDNSYKKLWVVEVSSAGIKLMDAKSNMGNDLDLQGTIDFKVIRSGYRNQQMANMASITLMKNPIKDSTGNYLTRLSNSSFEQSATGPTATNLRIVNASAVKYDDFWNCQCENGLPFLPRSVNSSEDLAGTPIENYDFNPFLYNAKGEWRAKKSYAYLTERTEVVNGSTPKVNTRKEGYFKDFIPYYNLVEDSPDVFRWEQTVDAQLDTNKWTFASEVTQYSPYGAELENMDALNRYSAAQYGYNYTLPTAVASNSKYQDMGVDNFEDYEFVNALNGHFNFKETIDNNALDDAIISSDRAHTGQNSLVLRKGDEVYIERQLLGEFPPDLDADNDNIPDIRDNCKYTPNPAQFDYDEDGVGDVCDDDAVPKIVNVVVTKQLRAWRKQARFTIQGKPNDVVRAKIVNVNSGRIGWRASFNGGDIFETQTKEYSIQLDASGRANITLEMGVRWVKKKHRSAGNNTIIDFALFHKKTNRSIFSSPKVRIHVVGYKTPGSGTEPGATPLFEGKF</sequence>
<dbReference type="EMBL" id="SRSO01000028">
    <property type="protein sequence ID" value="TGV01070.1"/>
    <property type="molecule type" value="Genomic_DNA"/>
</dbReference>
<gene>
    <name evidence="1" type="ORF">EM932_17065</name>
</gene>
<name>A0A4S1DSR8_9FLAO</name>
<proteinExistence type="predicted"/>
<dbReference type="GO" id="GO:0005509">
    <property type="term" value="F:calcium ion binding"/>
    <property type="evidence" value="ECO:0007669"/>
    <property type="project" value="InterPro"/>
</dbReference>
<dbReference type="Gene3D" id="4.10.1080.10">
    <property type="entry name" value="TSP type-3 repeat"/>
    <property type="match status" value="1"/>
</dbReference>
<dbReference type="InterPro" id="IPR028974">
    <property type="entry name" value="TSP_type-3_rpt"/>
</dbReference>
<dbReference type="OrthoDB" id="9814627at2"/>
<reference evidence="1 2" key="1">
    <citation type="submission" date="2019-04" db="EMBL/GenBank/DDBJ databases">
        <authorList>
            <person name="Liu A."/>
        </authorList>
    </citation>
    <scope>NUCLEOTIDE SEQUENCE [LARGE SCALE GENOMIC DNA]</scope>
    <source>
        <strain evidence="1 2">RZ03</strain>
    </source>
</reference>
<dbReference type="SUPFAM" id="SSF103647">
    <property type="entry name" value="TSP type-3 repeat"/>
    <property type="match status" value="1"/>
</dbReference>
<evidence type="ECO:0008006" key="3">
    <source>
        <dbReference type="Google" id="ProtNLM"/>
    </source>
</evidence>
<dbReference type="RefSeq" id="WP_135878422.1">
    <property type="nucleotide sequence ID" value="NZ_SRSO01000028.1"/>
</dbReference>
<evidence type="ECO:0000313" key="1">
    <source>
        <dbReference type="EMBL" id="TGV01070.1"/>
    </source>
</evidence>
<keyword evidence="2" id="KW-1185">Reference proteome</keyword>
<organism evidence="1 2">
    <name type="scientific">Flavivirga rizhaonensis</name>
    <dbReference type="NCBI Taxonomy" id="2559571"/>
    <lineage>
        <taxon>Bacteria</taxon>
        <taxon>Pseudomonadati</taxon>
        <taxon>Bacteroidota</taxon>
        <taxon>Flavobacteriia</taxon>
        <taxon>Flavobacteriales</taxon>
        <taxon>Flavobacteriaceae</taxon>
        <taxon>Flavivirga</taxon>
    </lineage>
</organism>
<protein>
    <recommendedName>
        <fullName evidence="3">PA14 domain-containing protein</fullName>
    </recommendedName>
</protein>